<comment type="caution">
    <text evidence="1">The sequence shown here is derived from an EMBL/GenBank/DDBJ whole genome shotgun (WGS) entry which is preliminary data.</text>
</comment>
<dbReference type="EMBL" id="NHYE01001416">
    <property type="protein sequence ID" value="PPQ95753.1"/>
    <property type="molecule type" value="Genomic_DNA"/>
</dbReference>
<dbReference type="InParanoid" id="A0A409XYG7"/>
<evidence type="ECO:0000313" key="1">
    <source>
        <dbReference type="EMBL" id="PPQ95753.1"/>
    </source>
</evidence>
<reference evidence="1 2" key="1">
    <citation type="journal article" date="2018" name="Evol. Lett.">
        <title>Horizontal gene cluster transfer increased hallucinogenic mushroom diversity.</title>
        <authorList>
            <person name="Reynolds H.T."/>
            <person name="Vijayakumar V."/>
            <person name="Gluck-Thaler E."/>
            <person name="Korotkin H.B."/>
            <person name="Matheny P.B."/>
            <person name="Slot J.C."/>
        </authorList>
    </citation>
    <scope>NUCLEOTIDE SEQUENCE [LARGE SCALE GENOMIC DNA]</scope>
    <source>
        <strain evidence="1 2">SRW20</strain>
    </source>
</reference>
<proteinExistence type="predicted"/>
<accession>A0A409XYG7</accession>
<name>A0A409XYG7_9AGAR</name>
<gene>
    <name evidence="1" type="ORF">CVT26_015879</name>
</gene>
<protein>
    <submittedName>
        <fullName evidence="1">Uncharacterized protein</fullName>
    </submittedName>
</protein>
<dbReference type="AlphaFoldDB" id="A0A409XYG7"/>
<dbReference type="OrthoDB" id="2104739at2759"/>
<keyword evidence="2" id="KW-1185">Reference proteome</keyword>
<dbReference type="Proteomes" id="UP000284706">
    <property type="component" value="Unassembled WGS sequence"/>
</dbReference>
<evidence type="ECO:0000313" key="2">
    <source>
        <dbReference type="Proteomes" id="UP000284706"/>
    </source>
</evidence>
<organism evidence="1 2">
    <name type="scientific">Gymnopilus dilepis</name>
    <dbReference type="NCBI Taxonomy" id="231916"/>
    <lineage>
        <taxon>Eukaryota</taxon>
        <taxon>Fungi</taxon>
        <taxon>Dikarya</taxon>
        <taxon>Basidiomycota</taxon>
        <taxon>Agaricomycotina</taxon>
        <taxon>Agaricomycetes</taxon>
        <taxon>Agaricomycetidae</taxon>
        <taxon>Agaricales</taxon>
        <taxon>Agaricineae</taxon>
        <taxon>Hymenogastraceae</taxon>
        <taxon>Gymnopilus</taxon>
    </lineage>
</organism>
<sequence length="380" mass="43117">MLQKLSKLLQVLQSPNLELPNVKNHRFSTLSLILAFLTEAPGASLLANQILNRVKVVDAEWAIQFEDSDDIEMLSNQLKRKDRVRMSLTRWAQDWLIPLSSYMVRSESHRNPESAMFSPNEGRGILKAELWLRDGCRTPFLGLIDPQAPKDEVVMDPSLPHDFSLFTDIGHILPFWIGSRPVVYSYLKTFGNLSIPFEDIQAALSRPPNSAVFDLAWRNLFHKFAISIQYDPAMDQYILRSYDPGVPPVVSEHKNRPLLGLHAGLFTDMEYRLSGEFCNIHHAICKILHTSGAGNAIDDILNVEVGAKEMGLLCLYEDFYEVGSDHSEEESYSFLQLRYKRAGIDLLDRKLGELAMARSMCLTPDIGWKRSSTVYDILSS</sequence>